<feature type="region of interest" description="Disordered" evidence="1">
    <location>
        <begin position="602"/>
        <end position="724"/>
    </location>
</feature>
<sequence>MHARRSILGPPGAKEASLPGPDEQLELYGASDTALVRTDRLAPVSFAAPALASRTRTHPAPHFQPPPAIDYSAELQLAELLMSDTDDSLGQLTHLTLSAMVPNRAQHSKAKFANAPSRVHPRPSNSRFDMRFSSRSMPLPSPPAMPSLSWSSSSNNSSPATVSTRLSVDHVSTDHSLSQPEHDVRPVNPNPKHEERSSPPARSPIIEQSDDLCADSSGTVTSFIQFPGDTCPPQPAPAAETAPRRGHEVPIRPKLVSRESGSTGSIGSIGSAAPAPGARRPNRAGSSSSVDSPAPKLEAPSMPPSLERSGSGSTVPVVVPSSSAYPTSSYGYPPPNAYSQGTYDSSGSAFNNAYTGYSAPSSGYVQVGAASASGFKQNNAIPNFEAASAAAYDSLNPGFSAVPAYGSASPGYDRPESGFNQPYAAAAAGPSSHSPAHTHPHPQSQATPLTSSPGSISHDTGSYFTSVPGMYVAPTARRPSVTSAASSRRATITYTQMQRDALGFHDAGSNDVSSVGTTGDAAAVAGSSIPTGSGGGTGTASGSYYSSSSGLVAASYETQPLKQEEVVPDMGQPSWAKESSYQTGYSEPQWASAAGAETPSYHAYHTGSGSSTDLAGPHESHVASTSAGYAAYSQQQQPQQQPTQQQQLYLHQTQRAYPSPSEQQQQQQQAQQHDGYGNPVYASRSAPYAMSSGIVSVPRHAQDSTSYGWPSSETTWNTQPGYRS</sequence>
<proteinExistence type="predicted"/>
<feature type="region of interest" description="Disordered" evidence="1">
    <location>
        <begin position="562"/>
        <end position="581"/>
    </location>
</feature>
<feature type="compositionally biased region" description="Low complexity" evidence="1">
    <location>
        <begin position="309"/>
        <end position="331"/>
    </location>
</feature>
<dbReference type="Proteomes" id="UP000650533">
    <property type="component" value="Chromosome 4"/>
</dbReference>
<dbReference type="EMBL" id="CP059661">
    <property type="protein sequence ID" value="QRW19756.1"/>
    <property type="molecule type" value="Genomic_DNA"/>
</dbReference>
<feature type="region of interest" description="Disordered" evidence="1">
    <location>
        <begin position="1"/>
        <end position="24"/>
    </location>
</feature>
<dbReference type="RefSeq" id="XP_043179993.1">
    <property type="nucleotide sequence ID" value="XM_043320981.1"/>
</dbReference>
<feature type="compositionally biased region" description="Low complexity" evidence="1">
    <location>
        <begin position="663"/>
        <end position="672"/>
    </location>
</feature>
<feature type="compositionally biased region" description="Low complexity" evidence="1">
    <location>
        <begin position="634"/>
        <end position="654"/>
    </location>
</feature>
<organism evidence="2 3">
    <name type="scientific">Rhizoctonia solani</name>
    <dbReference type="NCBI Taxonomy" id="456999"/>
    <lineage>
        <taxon>Eukaryota</taxon>
        <taxon>Fungi</taxon>
        <taxon>Dikarya</taxon>
        <taxon>Basidiomycota</taxon>
        <taxon>Agaricomycotina</taxon>
        <taxon>Agaricomycetes</taxon>
        <taxon>Cantharellales</taxon>
        <taxon>Ceratobasidiaceae</taxon>
        <taxon>Rhizoctonia</taxon>
    </lineage>
</organism>
<feature type="compositionally biased region" description="Basic and acidic residues" evidence="1">
    <location>
        <begin position="242"/>
        <end position="251"/>
    </location>
</feature>
<dbReference type="GeneID" id="67023444"/>
<feature type="region of interest" description="Disordered" evidence="1">
    <location>
        <begin position="403"/>
        <end position="461"/>
    </location>
</feature>
<feature type="region of interest" description="Disordered" evidence="1">
    <location>
        <begin position="108"/>
        <end position="352"/>
    </location>
</feature>
<feature type="compositionally biased region" description="Polar residues" evidence="1">
    <location>
        <begin position="447"/>
        <end position="461"/>
    </location>
</feature>
<feature type="compositionally biased region" description="Low complexity" evidence="1">
    <location>
        <begin position="146"/>
        <end position="160"/>
    </location>
</feature>
<feature type="compositionally biased region" description="Polar residues" evidence="1">
    <location>
        <begin position="703"/>
        <end position="724"/>
    </location>
</feature>
<dbReference type="AlphaFoldDB" id="A0A8H8NTJ0"/>
<feature type="compositionally biased region" description="Low complexity" evidence="1">
    <location>
        <begin position="260"/>
        <end position="286"/>
    </location>
</feature>
<feature type="compositionally biased region" description="Polar residues" evidence="1">
    <location>
        <begin position="337"/>
        <end position="352"/>
    </location>
</feature>
<dbReference type="KEGG" id="rsx:RhiXN_01162"/>
<feature type="compositionally biased region" description="Low complexity" evidence="1">
    <location>
        <begin position="124"/>
        <end position="138"/>
    </location>
</feature>
<evidence type="ECO:0000313" key="2">
    <source>
        <dbReference type="EMBL" id="QRW19756.1"/>
    </source>
</evidence>
<protein>
    <submittedName>
        <fullName evidence="2">C2H2 zinc finger</fullName>
    </submittedName>
</protein>
<evidence type="ECO:0000313" key="3">
    <source>
        <dbReference type="Proteomes" id="UP000650533"/>
    </source>
</evidence>
<feature type="compositionally biased region" description="Low complexity" evidence="1">
    <location>
        <begin position="424"/>
        <end position="446"/>
    </location>
</feature>
<evidence type="ECO:0000256" key="1">
    <source>
        <dbReference type="SAM" id="MobiDB-lite"/>
    </source>
</evidence>
<accession>A0A8H8NTJ0</accession>
<name>A0A8H8NTJ0_9AGAM</name>
<gene>
    <name evidence="2" type="ORF">RhiXN_01162</name>
</gene>
<feature type="compositionally biased region" description="Basic and acidic residues" evidence="1">
    <location>
        <begin position="180"/>
        <end position="197"/>
    </location>
</feature>
<reference evidence="2" key="1">
    <citation type="submission" date="2020-05" db="EMBL/GenBank/DDBJ databases">
        <title>Evolutionary and genomic comparisons of hybrid uninucleate and nonhybrid Rhizoctonia fungi.</title>
        <authorList>
            <person name="Li C."/>
            <person name="Chen X."/>
        </authorList>
    </citation>
    <scope>NUCLEOTIDE SEQUENCE</scope>
    <source>
        <strain evidence="2">AG-1 IA</strain>
    </source>
</reference>